<dbReference type="CDD" id="cd06550">
    <property type="entry name" value="TM_ABC_iron-siderophores_like"/>
    <property type="match status" value="2"/>
</dbReference>
<evidence type="ECO:0000256" key="1">
    <source>
        <dbReference type="ARBA" id="ARBA00004651"/>
    </source>
</evidence>
<evidence type="ECO:0000256" key="5">
    <source>
        <dbReference type="ARBA" id="ARBA00022692"/>
    </source>
</evidence>
<feature type="transmembrane region" description="Helical" evidence="8">
    <location>
        <begin position="503"/>
        <end position="521"/>
    </location>
</feature>
<proteinExistence type="inferred from homology"/>
<dbReference type="GO" id="GO:0033214">
    <property type="term" value="P:siderophore-iron import into cell"/>
    <property type="evidence" value="ECO:0007669"/>
    <property type="project" value="TreeGrafter"/>
</dbReference>
<organism evidence="9 10">
    <name type="scientific">Paenibacillus riograndensis SBR5</name>
    <dbReference type="NCBI Taxonomy" id="1073571"/>
    <lineage>
        <taxon>Bacteria</taxon>
        <taxon>Bacillati</taxon>
        <taxon>Bacillota</taxon>
        <taxon>Bacilli</taxon>
        <taxon>Bacillales</taxon>
        <taxon>Paenibacillaceae</taxon>
        <taxon>Paenibacillus</taxon>
        <taxon>Paenibacillus sonchi group</taxon>
    </lineage>
</organism>
<feature type="transmembrane region" description="Helical" evidence="8">
    <location>
        <begin position="21"/>
        <end position="40"/>
    </location>
</feature>
<dbReference type="Proteomes" id="UP000033163">
    <property type="component" value="Chromosome I"/>
</dbReference>
<evidence type="ECO:0000256" key="6">
    <source>
        <dbReference type="ARBA" id="ARBA00022989"/>
    </source>
</evidence>
<feature type="transmembrane region" description="Helical" evidence="8">
    <location>
        <begin position="421"/>
        <end position="441"/>
    </location>
</feature>
<evidence type="ECO:0000256" key="8">
    <source>
        <dbReference type="SAM" id="Phobius"/>
    </source>
</evidence>
<evidence type="ECO:0000256" key="7">
    <source>
        <dbReference type="ARBA" id="ARBA00023136"/>
    </source>
</evidence>
<keyword evidence="4" id="KW-1003">Cell membrane</keyword>
<feature type="transmembrane region" description="Helical" evidence="8">
    <location>
        <begin position="369"/>
        <end position="388"/>
    </location>
</feature>
<dbReference type="STRING" id="483937.AMQ84_18015"/>
<feature type="transmembrane region" description="Helical" evidence="8">
    <location>
        <begin position="133"/>
        <end position="151"/>
    </location>
</feature>
<protein>
    <submittedName>
        <fullName evidence="9">Fe3+-siderophore ABC transporter permease</fullName>
    </submittedName>
</protein>
<feature type="transmembrane region" description="Helical" evidence="8">
    <location>
        <begin position="77"/>
        <end position="96"/>
    </location>
</feature>
<feature type="transmembrane region" description="Helical" evidence="8">
    <location>
        <begin position="593"/>
        <end position="616"/>
    </location>
</feature>
<dbReference type="InterPro" id="IPR037294">
    <property type="entry name" value="ABC_BtuC-like"/>
</dbReference>
<keyword evidence="7 8" id="KW-0472">Membrane</keyword>
<feature type="transmembrane region" description="Helical" evidence="8">
    <location>
        <begin position="550"/>
        <end position="568"/>
    </location>
</feature>
<name>A0A0E4HHM7_9BACL</name>
<reference evidence="10" key="1">
    <citation type="submission" date="2015-03" db="EMBL/GenBank/DDBJ databases">
        <authorList>
            <person name="Wibberg D."/>
        </authorList>
    </citation>
    <scope>NUCLEOTIDE SEQUENCE [LARGE SCALE GENOMIC DNA]</scope>
</reference>
<feature type="transmembrane region" description="Helical" evidence="8">
    <location>
        <begin position="245"/>
        <end position="270"/>
    </location>
</feature>
<comment type="subcellular location">
    <subcellularLocation>
        <location evidence="1">Cell membrane</location>
        <topology evidence="1">Multi-pass membrane protein</topology>
    </subcellularLocation>
</comment>
<keyword evidence="3" id="KW-0813">Transport</keyword>
<feature type="transmembrane region" description="Helical" evidence="8">
    <location>
        <begin position="290"/>
        <end position="310"/>
    </location>
</feature>
<dbReference type="PANTHER" id="PTHR30472">
    <property type="entry name" value="FERRIC ENTEROBACTIN TRANSPORT SYSTEM PERMEASE PROTEIN"/>
    <property type="match status" value="1"/>
</dbReference>
<dbReference type="GO" id="GO:0022857">
    <property type="term" value="F:transmembrane transporter activity"/>
    <property type="evidence" value="ECO:0007669"/>
    <property type="project" value="InterPro"/>
</dbReference>
<feature type="transmembrane region" description="Helical" evidence="8">
    <location>
        <begin position="322"/>
        <end position="339"/>
    </location>
</feature>
<sequence>MSTYMNTNTGKETSPGMTWRLIGIFGGGLAALFVVSLLSLCFGEAKIPAAAVWNGLLHRQDVMEHNLLWDIRMPRTVIGILAGAALAAAGAVLQTITKNPLASSDTLGINAGAYFMVVLGMVAFPAMQQQYPLLLAAAGGLLAALAAYVLGGGRKATPVRLALSGMIVSMVLGAFTSALHIFFQTETQNLFLWGSGSLIQLDWSGVQYAWPFVVVLLGISLLGGRQFDALELDESTARSLGQRVGLTRAVGLGISVLMAAIVVSVVGPIGFVGLVAPHLVRLSGIRKHRLLLPASALWGALLITAADTLARMVRSNLGEMPVGAVMAIIGAPWLIWLVLTKMKNISGSGGGQSSMNIGGAALRMRFAPTAIFMTVLLIGVILVSMSLGGTRIPVSDLLESLVGRGDQAYSVLLNLRLPRTLVAACGGIALAVSGVLIQSAVRNPLADASIIGVTSGAGFGALTLLVVWPGLPVFALPAAAIAGGVIAAAFVFTLAWRRALNPSVLILLGIAVSAIGSAGIQAMIVKASLWSSTAFIWLTGSTYGRSWEQFYSLFAFLLVLLPVAYYLGRRFDLLAFGDESSTGFGLPVRGTRLWAMIIGVLLAAGAVASVGTIGFLGLMAPHAVRMMIGHHTRRSIILSGLLGGLLLIIADTVGRTVIAPTEIPSGLIIMLLGAPYFLFLMYRALVRGA</sequence>
<dbReference type="PANTHER" id="PTHR30472:SF37">
    <property type="entry name" value="FE(3+) DICITRATE TRANSPORT SYSTEM PERMEASE PROTEIN FECD-RELATED"/>
    <property type="match status" value="1"/>
</dbReference>
<evidence type="ECO:0000256" key="3">
    <source>
        <dbReference type="ARBA" id="ARBA00022448"/>
    </source>
</evidence>
<keyword evidence="6 8" id="KW-1133">Transmembrane helix</keyword>
<dbReference type="Pfam" id="PF01032">
    <property type="entry name" value="FecCD"/>
    <property type="match status" value="2"/>
</dbReference>
<comment type="similarity">
    <text evidence="2">Belongs to the binding-protein-dependent transport system permease family. FecCD subfamily.</text>
</comment>
<feature type="transmembrane region" description="Helical" evidence="8">
    <location>
        <begin position="108"/>
        <end position="127"/>
    </location>
</feature>
<feature type="transmembrane region" description="Helical" evidence="8">
    <location>
        <begin position="448"/>
        <end position="468"/>
    </location>
</feature>
<evidence type="ECO:0000256" key="2">
    <source>
        <dbReference type="ARBA" id="ARBA00007935"/>
    </source>
</evidence>
<feature type="transmembrane region" description="Helical" evidence="8">
    <location>
        <begin position="474"/>
        <end position="496"/>
    </location>
</feature>
<dbReference type="EMBL" id="LN831776">
    <property type="protein sequence ID" value="CQR58147.1"/>
    <property type="molecule type" value="Genomic_DNA"/>
</dbReference>
<feature type="transmembrane region" description="Helical" evidence="8">
    <location>
        <begin position="666"/>
        <end position="685"/>
    </location>
</feature>
<dbReference type="PATRIC" id="fig|1073571.4.peg.6183"/>
<dbReference type="HOGENOM" id="CLU_013016_7_2_9"/>
<gene>
    <name evidence="9" type="ORF">PRIO_5760</name>
</gene>
<evidence type="ECO:0000313" key="9">
    <source>
        <dbReference type="EMBL" id="CQR58147.1"/>
    </source>
</evidence>
<dbReference type="SUPFAM" id="SSF81345">
    <property type="entry name" value="ABC transporter involved in vitamin B12 uptake, BtuC"/>
    <property type="match status" value="2"/>
</dbReference>
<feature type="transmembrane region" description="Helical" evidence="8">
    <location>
        <begin position="163"/>
        <end position="183"/>
    </location>
</feature>
<dbReference type="AlphaFoldDB" id="A0A0E4HHM7"/>
<dbReference type="KEGG" id="pri:PRIO_5760"/>
<evidence type="ECO:0000313" key="10">
    <source>
        <dbReference type="Proteomes" id="UP000033163"/>
    </source>
</evidence>
<dbReference type="Gene3D" id="1.10.3470.10">
    <property type="entry name" value="ABC transporter involved in vitamin B12 uptake, BtuC"/>
    <property type="match status" value="2"/>
</dbReference>
<evidence type="ECO:0000256" key="4">
    <source>
        <dbReference type="ARBA" id="ARBA00022475"/>
    </source>
</evidence>
<accession>A0A0E4HHM7</accession>
<dbReference type="FunFam" id="1.10.3470.10:FF:000001">
    <property type="entry name" value="Vitamin B12 ABC transporter permease BtuC"/>
    <property type="match status" value="2"/>
</dbReference>
<dbReference type="GO" id="GO:0005886">
    <property type="term" value="C:plasma membrane"/>
    <property type="evidence" value="ECO:0007669"/>
    <property type="project" value="UniProtKB-SubCell"/>
</dbReference>
<feature type="transmembrane region" description="Helical" evidence="8">
    <location>
        <begin position="636"/>
        <end position="654"/>
    </location>
</feature>
<keyword evidence="5 8" id="KW-0812">Transmembrane</keyword>
<dbReference type="InterPro" id="IPR000522">
    <property type="entry name" value="ABC_transptr_permease_BtuC"/>
</dbReference>